<evidence type="ECO:0000313" key="1">
    <source>
        <dbReference type="EMBL" id="KAK2160007.1"/>
    </source>
</evidence>
<protein>
    <submittedName>
        <fullName evidence="1">Uncharacterized protein</fullName>
    </submittedName>
</protein>
<accession>A0AAD9JVN3</accession>
<comment type="caution">
    <text evidence="1">The sequence shown here is derived from an EMBL/GenBank/DDBJ whole genome shotgun (WGS) entry which is preliminary data.</text>
</comment>
<proteinExistence type="predicted"/>
<sequence>MGPYLLQQLPEPFGWKLSLYSSDGDPCKPRSGGVFLGRFANVFFRYLAKHIELSKTLVAFLIHGNQHVNHSISTGALEQKVNNPALFTVAQRECHDTGGTACVGMNLSSISASICDLKNEIQRLQQETTAFLTEMFDKFWVPLIGLANKFTKADLLWCRALNPDMRILQGGPSGGSSSVGPQLKHELSMSLLTFVYYVFEAIIGRICGRKAG</sequence>
<organism evidence="1 2">
    <name type="scientific">Paralvinella palmiformis</name>
    <dbReference type="NCBI Taxonomy" id="53620"/>
    <lineage>
        <taxon>Eukaryota</taxon>
        <taxon>Metazoa</taxon>
        <taxon>Spiralia</taxon>
        <taxon>Lophotrochozoa</taxon>
        <taxon>Annelida</taxon>
        <taxon>Polychaeta</taxon>
        <taxon>Sedentaria</taxon>
        <taxon>Canalipalpata</taxon>
        <taxon>Terebellida</taxon>
        <taxon>Terebelliformia</taxon>
        <taxon>Alvinellidae</taxon>
        <taxon>Paralvinella</taxon>
    </lineage>
</organism>
<dbReference type="EMBL" id="JAODUP010000142">
    <property type="protein sequence ID" value="KAK2160007.1"/>
    <property type="molecule type" value="Genomic_DNA"/>
</dbReference>
<dbReference type="Proteomes" id="UP001208570">
    <property type="component" value="Unassembled WGS sequence"/>
</dbReference>
<evidence type="ECO:0000313" key="2">
    <source>
        <dbReference type="Proteomes" id="UP001208570"/>
    </source>
</evidence>
<keyword evidence="2" id="KW-1185">Reference proteome</keyword>
<dbReference type="AlphaFoldDB" id="A0AAD9JVN3"/>
<gene>
    <name evidence="1" type="ORF">LSH36_142g07039</name>
</gene>
<reference evidence="1" key="1">
    <citation type="journal article" date="2023" name="Mol. Biol. Evol.">
        <title>Third-Generation Sequencing Reveals the Adaptive Role of the Epigenome in Three Deep-Sea Polychaetes.</title>
        <authorList>
            <person name="Perez M."/>
            <person name="Aroh O."/>
            <person name="Sun Y."/>
            <person name="Lan Y."/>
            <person name="Juniper S.K."/>
            <person name="Young C.R."/>
            <person name="Angers B."/>
            <person name="Qian P.Y."/>
        </authorList>
    </citation>
    <scope>NUCLEOTIDE SEQUENCE</scope>
    <source>
        <strain evidence="1">P08H-3</strain>
    </source>
</reference>
<name>A0AAD9JVN3_9ANNE</name>